<dbReference type="Proteomes" id="UP000092993">
    <property type="component" value="Unassembled WGS sequence"/>
</dbReference>
<feature type="domain" description="F-box" evidence="1">
    <location>
        <begin position="5"/>
        <end position="46"/>
    </location>
</feature>
<dbReference type="OrthoDB" id="5354526at2759"/>
<reference evidence="2 3" key="1">
    <citation type="submission" date="2016-03" db="EMBL/GenBank/DDBJ databases">
        <title>Whole genome sequencing of Grifola frondosa 9006-11.</title>
        <authorList>
            <person name="Min B."/>
            <person name="Park H."/>
            <person name="Kim J.-G."/>
            <person name="Cho H."/>
            <person name="Oh Y.-L."/>
            <person name="Kong W.-S."/>
            <person name="Choi I.-G."/>
        </authorList>
    </citation>
    <scope>NUCLEOTIDE SEQUENCE [LARGE SCALE GENOMIC DNA]</scope>
    <source>
        <strain evidence="2 3">9006-11</strain>
    </source>
</reference>
<protein>
    <recommendedName>
        <fullName evidence="1">F-box domain-containing protein</fullName>
    </recommendedName>
</protein>
<dbReference type="EMBL" id="LUGG01000002">
    <property type="protein sequence ID" value="OBZ77387.1"/>
    <property type="molecule type" value="Genomic_DNA"/>
</dbReference>
<organism evidence="2 3">
    <name type="scientific">Grifola frondosa</name>
    <name type="common">Maitake</name>
    <name type="synonym">Polyporus frondosus</name>
    <dbReference type="NCBI Taxonomy" id="5627"/>
    <lineage>
        <taxon>Eukaryota</taxon>
        <taxon>Fungi</taxon>
        <taxon>Dikarya</taxon>
        <taxon>Basidiomycota</taxon>
        <taxon>Agaricomycotina</taxon>
        <taxon>Agaricomycetes</taxon>
        <taxon>Polyporales</taxon>
        <taxon>Grifolaceae</taxon>
        <taxon>Grifola</taxon>
    </lineage>
</organism>
<evidence type="ECO:0000259" key="1">
    <source>
        <dbReference type="Pfam" id="PF12937"/>
    </source>
</evidence>
<dbReference type="InterPro" id="IPR032675">
    <property type="entry name" value="LRR_dom_sf"/>
</dbReference>
<comment type="caution">
    <text evidence="2">The sequence shown here is derived from an EMBL/GenBank/DDBJ whole genome shotgun (WGS) entry which is preliminary data.</text>
</comment>
<gene>
    <name evidence="2" type="ORF">A0H81_02745</name>
</gene>
<evidence type="ECO:0000313" key="2">
    <source>
        <dbReference type="EMBL" id="OBZ77387.1"/>
    </source>
</evidence>
<dbReference type="STRING" id="5627.A0A1C7ML51"/>
<dbReference type="InterPro" id="IPR036047">
    <property type="entry name" value="F-box-like_dom_sf"/>
</dbReference>
<sequence>MDPARVPAELWLDIFELLVSPADLHSIIQTSRKFHNLAVRALHRHVIWRTPEAVVHNLPLWDASPGMEPFVHTFDLGVSSLPGGISGRIIEANGEVDDHHAYPAIFNNASNIGRLDTTLSYYNLRSKMSFASNDLHEIMFQRIMSFSNLSTLKFHSVIFFDKHFELIHALPQLRSLHLEYCVFQNFSSSRVFNHTTLPITDLTMLNLRRRIIETLDQQHVMLEENIEHALTLALARNLRSLAIDSTADVVKYIYGAWDADVRGWVVPHNLEQLYIYRKETSLEEVQLMLPGESSFPDFTLYSVLGKMPMLTTLSTFHLAPAHNIIMPVLPLLRNYAGPVDSIERLPGRPIQALGLFKCGTGSRDGVGTLANVKLMFPSSRCCRWSSRLGTMRLSMQLRHCFPVSAA</sequence>
<proteinExistence type="predicted"/>
<name>A0A1C7ML51_GRIFR</name>
<dbReference type="AlphaFoldDB" id="A0A1C7ML51"/>
<keyword evidence="3" id="KW-1185">Reference proteome</keyword>
<evidence type="ECO:0000313" key="3">
    <source>
        <dbReference type="Proteomes" id="UP000092993"/>
    </source>
</evidence>
<dbReference type="SUPFAM" id="SSF52047">
    <property type="entry name" value="RNI-like"/>
    <property type="match status" value="1"/>
</dbReference>
<accession>A0A1C7ML51</accession>
<dbReference type="Pfam" id="PF12937">
    <property type="entry name" value="F-box-like"/>
    <property type="match status" value="1"/>
</dbReference>
<dbReference type="SUPFAM" id="SSF81383">
    <property type="entry name" value="F-box domain"/>
    <property type="match status" value="1"/>
</dbReference>
<dbReference type="InterPro" id="IPR001810">
    <property type="entry name" value="F-box_dom"/>
</dbReference>
<dbReference type="Gene3D" id="3.80.10.10">
    <property type="entry name" value="Ribonuclease Inhibitor"/>
    <property type="match status" value="1"/>
</dbReference>